<evidence type="ECO:0000313" key="9">
    <source>
        <dbReference type="Proteomes" id="UP000807716"/>
    </source>
</evidence>
<keyword evidence="4" id="KW-0560">Oxidoreductase</keyword>
<dbReference type="SUPFAM" id="SSF56524">
    <property type="entry name" value="Oxidoreductase molybdopterin-binding domain"/>
    <property type="match status" value="1"/>
</dbReference>
<dbReference type="AlphaFoldDB" id="A0A9P6PUT2"/>
<comment type="caution">
    <text evidence="8">The sequence shown here is derived from an EMBL/GenBank/DDBJ whole genome shotgun (WGS) entry which is preliminary data.</text>
</comment>
<dbReference type="GO" id="GO:0043546">
    <property type="term" value="F:molybdopterin cofactor binding"/>
    <property type="evidence" value="ECO:0007669"/>
    <property type="project" value="TreeGrafter"/>
</dbReference>
<evidence type="ECO:0000256" key="1">
    <source>
        <dbReference type="ARBA" id="ARBA00001924"/>
    </source>
</evidence>
<evidence type="ECO:0000256" key="2">
    <source>
        <dbReference type="ARBA" id="ARBA00022505"/>
    </source>
</evidence>
<evidence type="ECO:0000256" key="3">
    <source>
        <dbReference type="ARBA" id="ARBA00022723"/>
    </source>
</evidence>
<dbReference type="PANTHER" id="PTHR19372">
    <property type="entry name" value="SULFITE REDUCTASE"/>
    <property type="match status" value="1"/>
</dbReference>
<sequence length="423" mass="47331">MNFDHDPSDTASRRACSPPAHRRLADSEMDYSQEPTRPLTNFIVRNHKPFNAEPHLDLLVNAGTITPADFFFKRNHGPIPNIHFDQHLVYLGVADTPCNGHGQDNVQWKTFSMHDLMTRWPSVDIAASLQCAGNRRDGLAKVKTVKGVIWGPGTISNAVWTGVRLCTILSDLLNVPKDLLHDMVRTYHVSLEADDHVHEDCCYGSSIPLRKAMDPLGDVILAYKMNGEMLSRDHGAPLRVIVPGYIGARSVKYLQKILLQPNESRSFFQVRDYKILPPWVNSDNADSAWDSTPSLGEMNVQCVICTPSEHCTIKGAGPVSVKGYAISGGGRGIYRVELSLDGGKTWEPVDKIEQTPDPKSGMYWAWALWEKKVPRIRASDEIVARAYDSAGNTQPEMPIWNYRGVMNNAWFRVKDVAQLQPNM</sequence>
<evidence type="ECO:0008006" key="10">
    <source>
        <dbReference type="Google" id="ProtNLM"/>
    </source>
</evidence>
<dbReference type="InterPro" id="IPR008335">
    <property type="entry name" value="Mopterin_OxRdtase_euk"/>
</dbReference>
<dbReference type="Pfam" id="PF03404">
    <property type="entry name" value="Mo-co_dimer"/>
    <property type="match status" value="1"/>
</dbReference>
<dbReference type="OrthoDB" id="10051395at2759"/>
<dbReference type="PRINTS" id="PR00407">
    <property type="entry name" value="EUMOPTERIN"/>
</dbReference>
<proteinExistence type="predicted"/>
<dbReference type="Gene3D" id="2.60.40.650">
    <property type="match status" value="1"/>
</dbReference>
<keyword evidence="3" id="KW-0479">Metal-binding</keyword>
<dbReference type="InterPro" id="IPR000572">
    <property type="entry name" value="OxRdtase_Mopterin-bd_dom"/>
</dbReference>
<dbReference type="InterPro" id="IPR005066">
    <property type="entry name" value="MoCF_OxRdtse_dimer"/>
</dbReference>
<keyword evidence="2" id="KW-0500">Molybdenum</keyword>
<dbReference type="GO" id="GO:0020037">
    <property type="term" value="F:heme binding"/>
    <property type="evidence" value="ECO:0007669"/>
    <property type="project" value="TreeGrafter"/>
</dbReference>
<dbReference type="GO" id="GO:0005739">
    <property type="term" value="C:mitochondrion"/>
    <property type="evidence" value="ECO:0007669"/>
    <property type="project" value="TreeGrafter"/>
</dbReference>
<accession>A0A9P6PUT2</accession>
<comment type="cofactor">
    <cofactor evidence="1">
        <name>Mo-molybdopterin</name>
        <dbReference type="ChEBI" id="CHEBI:71302"/>
    </cofactor>
</comment>
<evidence type="ECO:0000259" key="7">
    <source>
        <dbReference type="Pfam" id="PF03404"/>
    </source>
</evidence>
<feature type="compositionally biased region" description="Basic and acidic residues" evidence="5">
    <location>
        <begin position="1"/>
        <end position="12"/>
    </location>
</feature>
<evidence type="ECO:0000313" key="8">
    <source>
        <dbReference type="EMBL" id="KAG0253304.1"/>
    </source>
</evidence>
<dbReference type="FunFam" id="3.90.420.10:FF:000002">
    <property type="entry name" value="sulfite oxidase, mitochondrial"/>
    <property type="match status" value="1"/>
</dbReference>
<evidence type="ECO:0000256" key="5">
    <source>
        <dbReference type="SAM" id="MobiDB-lite"/>
    </source>
</evidence>
<protein>
    <recommendedName>
        <fullName evidence="10">Sulfite oxidase</fullName>
    </recommendedName>
</protein>
<feature type="domain" description="Moybdenum cofactor oxidoreductase dimerisation" evidence="7">
    <location>
        <begin position="296"/>
        <end position="414"/>
    </location>
</feature>
<organism evidence="8 9">
    <name type="scientific">Actinomortierella ambigua</name>
    <dbReference type="NCBI Taxonomy" id="1343610"/>
    <lineage>
        <taxon>Eukaryota</taxon>
        <taxon>Fungi</taxon>
        <taxon>Fungi incertae sedis</taxon>
        <taxon>Mucoromycota</taxon>
        <taxon>Mortierellomycotina</taxon>
        <taxon>Mortierellomycetes</taxon>
        <taxon>Mortierellales</taxon>
        <taxon>Mortierellaceae</taxon>
        <taxon>Actinomortierella</taxon>
    </lineage>
</organism>
<dbReference type="GO" id="GO:0006790">
    <property type="term" value="P:sulfur compound metabolic process"/>
    <property type="evidence" value="ECO:0007669"/>
    <property type="project" value="TreeGrafter"/>
</dbReference>
<dbReference type="SUPFAM" id="SSF81296">
    <property type="entry name" value="E set domains"/>
    <property type="match status" value="1"/>
</dbReference>
<dbReference type="InterPro" id="IPR036374">
    <property type="entry name" value="OxRdtase_Mopterin-bd_sf"/>
</dbReference>
<dbReference type="Proteomes" id="UP000807716">
    <property type="component" value="Unassembled WGS sequence"/>
</dbReference>
<feature type="domain" description="Oxidoreductase molybdopterin-binding" evidence="6">
    <location>
        <begin position="109"/>
        <end position="267"/>
    </location>
</feature>
<name>A0A9P6PUT2_9FUNG</name>
<dbReference type="EMBL" id="JAAAJB010000592">
    <property type="protein sequence ID" value="KAG0253304.1"/>
    <property type="molecule type" value="Genomic_DNA"/>
</dbReference>
<reference evidence="8" key="1">
    <citation type="journal article" date="2020" name="Fungal Divers.">
        <title>Resolving the Mortierellaceae phylogeny through synthesis of multi-gene phylogenetics and phylogenomics.</title>
        <authorList>
            <person name="Vandepol N."/>
            <person name="Liber J."/>
            <person name="Desiro A."/>
            <person name="Na H."/>
            <person name="Kennedy M."/>
            <person name="Barry K."/>
            <person name="Grigoriev I.V."/>
            <person name="Miller A.N."/>
            <person name="O'Donnell K."/>
            <person name="Stajich J.E."/>
            <person name="Bonito G."/>
        </authorList>
    </citation>
    <scope>NUCLEOTIDE SEQUENCE</scope>
    <source>
        <strain evidence="8">BC1065</strain>
    </source>
</reference>
<keyword evidence="9" id="KW-1185">Reference proteome</keyword>
<dbReference type="Gene3D" id="3.90.420.10">
    <property type="entry name" value="Oxidoreductase, molybdopterin-binding domain"/>
    <property type="match status" value="1"/>
</dbReference>
<dbReference type="InterPro" id="IPR014756">
    <property type="entry name" value="Ig_E-set"/>
</dbReference>
<evidence type="ECO:0000256" key="4">
    <source>
        <dbReference type="ARBA" id="ARBA00023002"/>
    </source>
</evidence>
<evidence type="ECO:0000259" key="6">
    <source>
        <dbReference type="Pfam" id="PF00174"/>
    </source>
</evidence>
<feature type="region of interest" description="Disordered" evidence="5">
    <location>
        <begin position="1"/>
        <end position="33"/>
    </location>
</feature>
<dbReference type="GO" id="GO:0030151">
    <property type="term" value="F:molybdenum ion binding"/>
    <property type="evidence" value="ECO:0007669"/>
    <property type="project" value="InterPro"/>
</dbReference>
<gene>
    <name evidence="8" type="ORF">DFQ27_007494</name>
</gene>
<dbReference type="Pfam" id="PF00174">
    <property type="entry name" value="Oxidored_molyb"/>
    <property type="match status" value="1"/>
</dbReference>
<dbReference type="PANTHER" id="PTHR19372:SF7">
    <property type="entry name" value="SULFITE OXIDASE, MITOCHONDRIAL"/>
    <property type="match status" value="1"/>
</dbReference>
<dbReference type="GO" id="GO:0008482">
    <property type="term" value="F:sulfite oxidase activity"/>
    <property type="evidence" value="ECO:0007669"/>
    <property type="project" value="TreeGrafter"/>
</dbReference>